<accession>A0A218XNK9</accession>
<evidence type="ECO:0000256" key="1">
    <source>
        <dbReference type="SAM" id="MobiDB-lite"/>
    </source>
</evidence>
<evidence type="ECO:0000313" key="4">
    <source>
        <dbReference type="Proteomes" id="UP000197138"/>
    </source>
</evidence>
<sequence length="126" mass="14407">MEEQRRPKQRRRPAMGNDDGVDDGFSSFLPEPLSTTYSTSCPAGMSGRRLLCASHGPGHSPLFQSSMSTLVRMTEIADKTMTRIQQQWLMISEFKFYFPYEGSNDWVHLLEKWIGVALDNNVEDRC</sequence>
<reference evidence="4" key="1">
    <citation type="journal article" date="2017" name="Plant J.">
        <title>The pomegranate (Punica granatum L.) genome and the genomics of punicalagin biosynthesis.</title>
        <authorList>
            <person name="Qin G."/>
            <person name="Xu C."/>
            <person name="Ming R."/>
            <person name="Tang H."/>
            <person name="Guyot R."/>
            <person name="Kramer E.M."/>
            <person name="Hu Y."/>
            <person name="Yi X."/>
            <person name="Qi Y."/>
            <person name="Xu X."/>
            <person name="Gao Z."/>
            <person name="Pan H."/>
            <person name="Jian J."/>
            <person name="Tian Y."/>
            <person name="Yue Z."/>
            <person name="Xu Y."/>
        </authorList>
    </citation>
    <scope>NUCLEOTIDE SEQUENCE [LARGE SCALE GENOMIC DNA]</scope>
    <source>
        <strain evidence="4">cv. Dabenzi</strain>
    </source>
</reference>
<dbReference type="EMBL" id="PGOL01002924">
    <property type="protein sequence ID" value="PKI44303.1"/>
    <property type="molecule type" value="Genomic_DNA"/>
</dbReference>
<dbReference type="EMBL" id="MTKT01001090">
    <property type="protein sequence ID" value="OWM86256.1"/>
    <property type="molecule type" value="Genomic_DNA"/>
</dbReference>
<comment type="caution">
    <text evidence="2">The sequence shown here is derived from an EMBL/GenBank/DDBJ whole genome shotgun (WGS) entry which is preliminary data.</text>
</comment>
<organism evidence="2 4">
    <name type="scientific">Punica granatum</name>
    <name type="common">Pomegranate</name>
    <dbReference type="NCBI Taxonomy" id="22663"/>
    <lineage>
        <taxon>Eukaryota</taxon>
        <taxon>Viridiplantae</taxon>
        <taxon>Streptophyta</taxon>
        <taxon>Embryophyta</taxon>
        <taxon>Tracheophyta</taxon>
        <taxon>Spermatophyta</taxon>
        <taxon>Magnoliopsida</taxon>
        <taxon>eudicotyledons</taxon>
        <taxon>Gunneridae</taxon>
        <taxon>Pentapetalae</taxon>
        <taxon>rosids</taxon>
        <taxon>malvids</taxon>
        <taxon>Myrtales</taxon>
        <taxon>Lythraceae</taxon>
        <taxon>Punica</taxon>
    </lineage>
</organism>
<reference evidence="3 5" key="3">
    <citation type="submission" date="2017-11" db="EMBL/GenBank/DDBJ databases">
        <title>De-novo sequencing of pomegranate (Punica granatum L.) genome.</title>
        <authorList>
            <person name="Akparov Z."/>
            <person name="Amiraslanov A."/>
            <person name="Hajiyeva S."/>
            <person name="Abbasov M."/>
            <person name="Kaur K."/>
            <person name="Hamwieh A."/>
            <person name="Solovyev V."/>
            <person name="Salamov A."/>
            <person name="Braich B."/>
            <person name="Kosarev P."/>
            <person name="Mahmoud A."/>
            <person name="Hajiyev E."/>
            <person name="Babayeva S."/>
            <person name="Izzatullayeva V."/>
            <person name="Mammadov A."/>
            <person name="Mammadov A."/>
            <person name="Sharifova S."/>
            <person name="Ojaghi J."/>
            <person name="Eynullazada K."/>
            <person name="Bayramov B."/>
            <person name="Abdulazimova A."/>
            <person name="Shahmuradov I."/>
        </authorList>
    </citation>
    <scope>NUCLEOTIDE SEQUENCE [LARGE SCALE GENOMIC DNA]</scope>
    <source>
        <strain evidence="3">AG2017</strain>
        <strain evidence="5">cv. AG2017</strain>
        <tissue evidence="3">Leaf</tissue>
    </source>
</reference>
<reference evidence="2" key="2">
    <citation type="submission" date="2017-06" db="EMBL/GenBank/DDBJ databases">
        <title>The pomegranate genome and the genomics of punicalagin biosynthesis.</title>
        <authorList>
            <person name="Xu C."/>
        </authorList>
    </citation>
    <scope>NUCLEOTIDE SEQUENCE [LARGE SCALE GENOMIC DNA]</scope>
    <source>
        <tissue evidence="2">Fresh leaf</tissue>
    </source>
</reference>
<protein>
    <submittedName>
        <fullName evidence="2">Uncharacterized protein</fullName>
    </submittedName>
</protein>
<evidence type="ECO:0000313" key="5">
    <source>
        <dbReference type="Proteomes" id="UP000233551"/>
    </source>
</evidence>
<evidence type="ECO:0000313" key="2">
    <source>
        <dbReference type="EMBL" id="OWM86256.1"/>
    </source>
</evidence>
<feature type="region of interest" description="Disordered" evidence="1">
    <location>
        <begin position="1"/>
        <end position="26"/>
    </location>
</feature>
<gene>
    <name evidence="2" type="ORF">CDL15_Pgr011080</name>
    <name evidence="3" type="ORF">CRG98_035377</name>
</gene>
<keyword evidence="5" id="KW-1185">Reference proteome</keyword>
<dbReference type="AlphaFoldDB" id="A0A218XNK9"/>
<dbReference type="Proteomes" id="UP000197138">
    <property type="component" value="Unassembled WGS sequence"/>
</dbReference>
<evidence type="ECO:0000313" key="3">
    <source>
        <dbReference type="EMBL" id="PKI44303.1"/>
    </source>
</evidence>
<proteinExistence type="predicted"/>
<dbReference type="Proteomes" id="UP000233551">
    <property type="component" value="Unassembled WGS sequence"/>
</dbReference>
<name>A0A218XNK9_PUNGR</name>